<organism evidence="2 3">
    <name type="scientific">Microbispora hainanensis</name>
    <dbReference type="NCBI Taxonomy" id="568844"/>
    <lineage>
        <taxon>Bacteria</taxon>
        <taxon>Bacillati</taxon>
        <taxon>Actinomycetota</taxon>
        <taxon>Actinomycetes</taxon>
        <taxon>Streptosporangiales</taxon>
        <taxon>Streptosporangiaceae</taxon>
        <taxon>Microbispora</taxon>
    </lineage>
</organism>
<name>A0ABZ1T120_9ACTN</name>
<evidence type="ECO:0000313" key="3">
    <source>
        <dbReference type="Proteomes" id="UP001432011"/>
    </source>
</evidence>
<feature type="region of interest" description="Disordered" evidence="1">
    <location>
        <begin position="37"/>
        <end position="58"/>
    </location>
</feature>
<gene>
    <name evidence="2" type="ORF">OG913_14045</name>
</gene>
<dbReference type="Proteomes" id="UP001432011">
    <property type="component" value="Chromosome"/>
</dbReference>
<accession>A0ABZ1T120</accession>
<reference evidence="2" key="1">
    <citation type="submission" date="2022-10" db="EMBL/GenBank/DDBJ databases">
        <title>The complete genomes of actinobacterial strains from the NBC collection.</title>
        <authorList>
            <person name="Joergensen T.S."/>
            <person name="Alvarez Arevalo M."/>
            <person name="Sterndorff E.B."/>
            <person name="Faurdal D."/>
            <person name="Vuksanovic O."/>
            <person name="Mourched A.-S."/>
            <person name="Charusanti P."/>
            <person name="Shaw S."/>
            <person name="Blin K."/>
            <person name="Weber T."/>
        </authorList>
    </citation>
    <scope>NUCLEOTIDE SEQUENCE</scope>
    <source>
        <strain evidence="2">NBC_00254</strain>
    </source>
</reference>
<dbReference type="RefSeq" id="WP_168065587.1">
    <property type="nucleotide sequence ID" value="NZ_CP108085.1"/>
</dbReference>
<keyword evidence="3" id="KW-1185">Reference proteome</keyword>
<evidence type="ECO:0000313" key="2">
    <source>
        <dbReference type="EMBL" id="WUP78068.1"/>
    </source>
</evidence>
<dbReference type="EMBL" id="CP108085">
    <property type="protein sequence ID" value="WUP78068.1"/>
    <property type="molecule type" value="Genomic_DNA"/>
</dbReference>
<proteinExistence type="predicted"/>
<evidence type="ECO:0000256" key="1">
    <source>
        <dbReference type="SAM" id="MobiDB-lite"/>
    </source>
</evidence>
<sequence>MVREQCCRLLDHLLVEEALDELTAMLDDPSSAVRKKAGWYAPGGPIHRRTAPRPVRGS</sequence>
<protein>
    <submittedName>
        <fullName evidence="2">HEAT repeat domain-containing protein</fullName>
    </submittedName>
</protein>